<dbReference type="EMBL" id="LR023089">
    <property type="protein sequence ID" value="SVE92708.1"/>
    <property type="molecule type" value="mRNA"/>
</dbReference>
<dbReference type="CDD" id="cd12434">
    <property type="entry name" value="RRM_RCAN_like"/>
    <property type="match status" value="1"/>
</dbReference>
<name>A0A4Y7NHM4_9CRUS</name>
<evidence type="ECO:0000256" key="2">
    <source>
        <dbReference type="SAM" id="MobiDB-lite"/>
    </source>
</evidence>
<proteinExistence type="evidence at transcript level"/>
<dbReference type="Pfam" id="PF04847">
    <property type="entry name" value="Calcipressin"/>
    <property type="match status" value="1"/>
</dbReference>
<dbReference type="AlphaFoldDB" id="A0A4Y7NHM4"/>
<feature type="compositionally biased region" description="Basic and acidic residues" evidence="2">
    <location>
        <begin position="43"/>
        <end position="65"/>
    </location>
</feature>
<dbReference type="PANTHER" id="PTHR10300">
    <property type="entry name" value="CALCIPRESSIN"/>
    <property type="match status" value="1"/>
</dbReference>
<dbReference type="GO" id="GO:0005737">
    <property type="term" value="C:cytoplasm"/>
    <property type="evidence" value="ECO:0007669"/>
    <property type="project" value="TreeGrafter"/>
</dbReference>
<dbReference type="SUPFAM" id="SSF54928">
    <property type="entry name" value="RNA-binding domain, RBD"/>
    <property type="match status" value="1"/>
</dbReference>
<dbReference type="GO" id="GO:0003676">
    <property type="term" value="F:nucleic acid binding"/>
    <property type="evidence" value="ECO:0007669"/>
    <property type="project" value="InterPro"/>
</dbReference>
<protein>
    <submittedName>
        <fullName evidence="3">EOG090X0FJX</fullName>
    </submittedName>
</protein>
<dbReference type="InterPro" id="IPR006931">
    <property type="entry name" value="Calcipressin"/>
</dbReference>
<dbReference type="GO" id="GO:0008597">
    <property type="term" value="F:calcium-dependent protein serine/threonine phosphatase regulator activity"/>
    <property type="evidence" value="ECO:0007669"/>
    <property type="project" value="TreeGrafter"/>
</dbReference>
<evidence type="ECO:0000313" key="3">
    <source>
        <dbReference type="EMBL" id="SVE92708.1"/>
    </source>
</evidence>
<accession>A0A4Y7NHM4</accession>
<dbReference type="GO" id="GO:0005634">
    <property type="term" value="C:nucleus"/>
    <property type="evidence" value="ECO:0007669"/>
    <property type="project" value="TreeGrafter"/>
</dbReference>
<dbReference type="PANTHER" id="PTHR10300:SF14">
    <property type="entry name" value="PROTEIN SARAH"/>
    <property type="match status" value="1"/>
</dbReference>
<dbReference type="GO" id="GO:0019722">
    <property type="term" value="P:calcium-mediated signaling"/>
    <property type="evidence" value="ECO:0007669"/>
    <property type="project" value="InterPro"/>
</dbReference>
<reference evidence="3" key="1">
    <citation type="submission" date="2018-08" db="EMBL/GenBank/DDBJ databases">
        <authorList>
            <person name="Cornetti L."/>
        </authorList>
    </citation>
    <scope>NUCLEOTIDE SEQUENCE</scope>
    <source>
        <strain evidence="3">CH-H-2</strain>
    </source>
</reference>
<dbReference type="InterPro" id="IPR035979">
    <property type="entry name" value="RBD_domain_sf"/>
</dbReference>
<feature type="region of interest" description="Disordered" evidence="2">
    <location>
        <begin position="43"/>
        <end position="66"/>
    </location>
</feature>
<dbReference type="GO" id="GO:0007617">
    <property type="term" value="P:mating behavior"/>
    <property type="evidence" value="ECO:0007669"/>
    <property type="project" value="UniProtKB-ARBA"/>
</dbReference>
<organism evidence="3">
    <name type="scientific">Megafenestra aurita</name>
    <dbReference type="NCBI Taxonomy" id="2291010"/>
    <lineage>
        <taxon>Eukaryota</taxon>
        <taxon>Metazoa</taxon>
        <taxon>Ecdysozoa</taxon>
        <taxon>Arthropoda</taxon>
        <taxon>Crustacea</taxon>
        <taxon>Branchiopoda</taxon>
        <taxon>Diplostraca</taxon>
        <taxon>Cladocera</taxon>
        <taxon>Anomopoda</taxon>
        <taxon>Daphniidae</taxon>
        <taxon>Megafenestra</taxon>
    </lineage>
</organism>
<dbReference type="InterPro" id="IPR012677">
    <property type="entry name" value="Nucleotide-bd_a/b_plait_sf"/>
</dbReference>
<evidence type="ECO:0000256" key="1">
    <source>
        <dbReference type="ARBA" id="ARBA00008209"/>
    </source>
</evidence>
<dbReference type="Gene3D" id="3.30.70.330">
    <property type="match status" value="1"/>
</dbReference>
<gene>
    <name evidence="3" type="primary">EOG090X0FJX</name>
</gene>
<dbReference type="FunFam" id="3.30.70.330:FF:000092">
    <property type="entry name" value="Calcipressin-2 isoform 2"/>
    <property type="match status" value="1"/>
</dbReference>
<sequence>MNPDDFELEAKLRSLSINQDTGSTNNEREHELAELIANCVADVEPRDVPSEDEKKELSGETKENEQPTSLIVTNLPQELFFQQELKTELEALFRTFDDSATFHYLRSFRRARVDFSNSSIASKARIHLHHTPFGDSVMNCFFGQAPLINKNSHQFLQIPPPVRQFLISPPASPPVDWAPGPETEPVVNFDLLSAIASLGPGDKHELLPATENQPGIVVHICADMEGGPRQRVITQTPCPKRN</sequence>
<comment type="similarity">
    <text evidence="1">Belongs to the RCAN family.</text>
</comment>